<dbReference type="Pfam" id="PF14196">
    <property type="entry name" value="ATC_hydrolase"/>
    <property type="match status" value="1"/>
</dbReference>
<proteinExistence type="predicted"/>
<dbReference type="RefSeq" id="WP_058494953.1">
    <property type="nucleotide sequence ID" value="NZ_CAAAIU010000011.1"/>
</dbReference>
<dbReference type="InterPro" id="IPR026002">
    <property type="entry name" value="ATC_hydrolase-like"/>
</dbReference>
<evidence type="ECO:0008006" key="3">
    <source>
        <dbReference type="Google" id="ProtNLM"/>
    </source>
</evidence>
<reference evidence="1 2" key="1">
    <citation type="submission" date="2015-11" db="EMBL/GenBank/DDBJ databases">
        <title>Genomic analysis of 38 Legionella species identifies large and diverse effector repertoires.</title>
        <authorList>
            <person name="Burstein D."/>
            <person name="Amaro F."/>
            <person name="Zusman T."/>
            <person name="Lifshitz Z."/>
            <person name="Cohen O."/>
            <person name="Gilbert J.A."/>
            <person name="Pupko T."/>
            <person name="Shuman H.A."/>
            <person name="Segal G."/>
        </authorList>
    </citation>
    <scope>NUCLEOTIDE SEQUENCE [LARGE SCALE GENOMIC DNA]</scope>
    <source>
        <strain evidence="1 2">ATCC 700990</strain>
    </source>
</reference>
<dbReference type="OrthoDB" id="9805176at2"/>
<comment type="caution">
    <text evidence="1">The sequence shown here is derived from an EMBL/GenBank/DDBJ whole genome shotgun (WGS) entry which is preliminary data.</text>
</comment>
<dbReference type="STRING" id="1212489.Ldro_0600"/>
<dbReference type="Proteomes" id="UP000054736">
    <property type="component" value="Unassembled WGS sequence"/>
</dbReference>
<dbReference type="AlphaFoldDB" id="A0A0W0TAK3"/>
<keyword evidence="2" id="KW-1185">Reference proteome</keyword>
<protein>
    <recommendedName>
        <fullName evidence="3">L-2-amino-thiazoline-4-carboxylic acid hydrolase</fullName>
    </recommendedName>
</protein>
<evidence type="ECO:0000313" key="1">
    <source>
        <dbReference type="EMBL" id="KTC92610.1"/>
    </source>
</evidence>
<dbReference type="PATRIC" id="fig|1212489.4.peg.624"/>
<name>A0A0W0TAK3_9GAMM</name>
<accession>A0A0W0TAK3</accession>
<organism evidence="1 2">
    <name type="scientific">Legionella drozanskii LLAP-1</name>
    <dbReference type="NCBI Taxonomy" id="1212489"/>
    <lineage>
        <taxon>Bacteria</taxon>
        <taxon>Pseudomonadati</taxon>
        <taxon>Pseudomonadota</taxon>
        <taxon>Gammaproteobacteria</taxon>
        <taxon>Legionellales</taxon>
        <taxon>Legionellaceae</taxon>
        <taxon>Legionella</taxon>
    </lineage>
</organism>
<evidence type="ECO:0000313" key="2">
    <source>
        <dbReference type="Proteomes" id="UP000054736"/>
    </source>
</evidence>
<sequence length="199" mass="22849">MSHGIVQSIMFTGKLIAQMEKEFGPSVIELSNGIVPQDQRQTWLDITAENAVDTYIKNMQFTVNLLETLKKEHGLRVAEITSELMSQEEQIRWCAVAKQEQDHSIEQFIRLVWEPLIPLGFKFTKEKRVDGTQLHCTACPIHELSKVIGGAEWLTLLECNKDLHNVQGFNPKIGFTRTKTLMKGDSHCNHFYYEKTETL</sequence>
<dbReference type="EMBL" id="LNXY01000004">
    <property type="protein sequence ID" value="KTC92610.1"/>
    <property type="molecule type" value="Genomic_DNA"/>
</dbReference>
<gene>
    <name evidence="1" type="ORF">Ldro_0600</name>
</gene>